<name>A0ABV2K2G4_9GAMM</name>
<comment type="caution">
    <text evidence="1">The sequence shown here is derived from an EMBL/GenBank/DDBJ whole genome shotgun (WGS) entry which is preliminary data.</text>
</comment>
<evidence type="ECO:0000313" key="2">
    <source>
        <dbReference type="Proteomes" id="UP001549184"/>
    </source>
</evidence>
<evidence type="ECO:0000313" key="1">
    <source>
        <dbReference type="EMBL" id="MET3654805.1"/>
    </source>
</evidence>
<accession>A0ABV2K2G4</accession>
<organism evidence="1 2">
    <name type="scientific">Dyella japonica</name>
    <dbReference type="NCBI Taxonomy" id="231455"/>
    <lineage>
        <taxon>Bacteria</taxon>
        <taxon>Pseudomonadati</taxon>
        <taxon>Pseudomonadota</taxon>
        <taxon>Gammaproteobacteria</taxon>
        <taxon>Lysobacterales</taxon>
        <taxon>Rhodanobacteraceae</taxon>
        <taxon>Dyella</taxon>
    </lineage>
</organism>
<keyword evidence="2" id="KW-1185">Reference proteome</keyword>
<reference evidence="1 2" key="1">
    <citation type="submission" date="2024-06" db="EMBL/GenBank/DDBJ databases">
        <title>Sorghum-associated microbial communities from plants grown in Nebraska, USA.</title>
        <authorList>
            <person name="Schachtman D."/>
        </authorList>
    </citation>
    <scope>NUCLEOTIDE SEQUENCE [LARGE SCALE GENOMIC DNA]</scope>
    <source>
        <strain evidence="1 2">1073</strain>
    </source>
</reference>
<sequence>MPIPAHDRVSVMQQIDAQTREGALYYTDE</sequence>
<dbReference type="EMBL" id="JBEPMU010000010">
    <property type="protein sequence ID" value="MET3654805.1"/>
    <property type="molecule type" value="Genomic_DNA"/>
</dbReference>
<gene>
    <name evidence="1" type="ORF">ABIC75_004553</name>
</gene>
<dbReference type="Proteomes" id="UP001549184">
    <property type="component" value="Unassembled WGS sequence"/>
</dbReference>
<protein>
    <submittedName>
        <fullName evidence="1">Uncharacterized protein</fullName>
    </submittedName>
</protein>
<proteinExistence type="predicted"/>